<evidence type="ECO:0000259" key="3">
    <source>
        <dbReference type="Pfam" id="PF13115"/>
    </source>
</evidence>
<accession>A0A5P9P9E8</accession>
<evidence type="ECO:0000313" key="4">
    <source>
        <dbReference type="EMBL" id="QFU84722.1"/>
    </source>
</evidence>
<reference evidence="4 5" key="1">
    <citation type="journal article" date="2007" name="Int. J. Syst. Evol. Microbiol.">
        <title>Natronorubrum sulfidifaciens sp. nov., an extremely haloalkaliphilic archaeon isolated from Aiding salt lake in Xin-Jiang, China.</title>
        <authorList>
            <person name="Cui H.L."/>
            <person name="Tohty D."/>
            <person name="Liu H.C."/>
            <person name="Liu S.J."/>
            <person name="Oren A."/>
            <person name="Zhou P.J."/>
        </authorList>
    </citation>
    <scope>NUCLEOTIDE SEQUENCE [LARGE SCALE GENOMIC DNA]</scope>
    <source>
        <strain evidence="4 5">7-3</strain>
        <plasmid evidence="4">unnamed2</plasmid>
    </source>
</reference>
<dbReference type="KEGG" id="nas:GCU68_19580"/>
<feature type="domain" description="YtkA-like" evidence="3">
    <location>
        <begin position="29"/>
        <end position="116"/>
    </location>
</feature>
<evidence type="ECO:0000256" key="2">
    <source>
        <dbReference type="SAM" id="Phobius"/>
    </source>
</evidence>
<evidence type="ECO:0000313" key="5">
    <source>
        <dbReference type="Proteomes" id="UP000326170"/>
    </source>
</evidence>
<feature type="transmembrane region" description="Helical" evidence="2">
    <location>
        <begin position="166"/>
        <end position="188"/>
    </location>
</feature>
<feature type="region of interest" description="Disordered" evidence="1">
    <location>
        <begin position="140"/>
        <end position="166"/>
    </location>
</feature>
<gene>
    <name evidence="4" type="ORF">GCU68_19580</name>
</gene>
<geneLocation type="plasmid" evidence="4 5">
    <name>unnamed2</name>
</geneLocation>
<dbReference type="AlphaFoldDB" id="A0A5P9P9E8"/>
<keyword evidence="2" id="KW-0472">Membrane</keyword>
<sequence>MNAHKPLLALVLIGMLSVGAITPVAAHETQNVDGYDITFGGADEPLITGERMWLELEVVDTETGEPIENEAENLIVSVQATGSDKTPLDVTEKHGEPGVYQAPVIFTESGDYMIHLEGSIEGTEVHTHFEKEVHDHTALEYPSDGSQTADDSDESQTDETRTDESGFGSVGVVMVGIGAVAAIGAFLLRRQR</sequence>
<evidence type="ECO:0000256" key="1">
    <source>
        <dbReference type="SAM" id="MobiDB-lite"/>
    </source>
</evidence>
<keyword evidence="2" id="KW-1133">Transmembrane helix</keyword>
<keyword evidence="5" id="KW-1185">Reference proteome</keyword>
<dbReference type="OrthoDB" id="188174at2157"/>
<proteinExistence type="predicted"/>
<keyword evidence="4" id="KW-0614">Plasmid</keyword>
<protein>
    <recommendedName>
        <fullName evidence="3">YtkA-like domain-containing protein</fullName>
    </recommendedName>
</protein>
<dbReference type="EMBL" id="CP045490">
    <property type="protein sequence ID" value="QFU84722.1"/>
    <property type="molecule type" value="Genomic_DNA"/>
</dbReference>
<dbReference type="Pfam" id="PF13115">
    <property type="entry name" value="YtkA"/>
    <property type="match status" value="1"/>
</dbReference>
<dbReference type="RefSeq" id="WP_152944281.1">
    <property type="nucleotide sequence ID" value="NZ_CP045490.1"/>
</dbReference>
<organism evidence="4 5">
    <name type="scientific">Natronorubrum aibiense</name>
    <dbReference type="NCBI Taxonomy" id="348826"/>
    <lineage>
        <taxon>Archaea</taxon>
        <taxon>Methanobacteriati</taxon>
        <taxon>Methanobacteriota</taxon>
        <taxon>Stenosarchaea group</taxon>
        <taxon>Halobacteria</taxon>
        <taxon>Halobacteriales</taxon>
        <taxon>Natrialbaceae</taxon>
        <taxon>Natronorubrum</taxon>
    </lineage>
</organism>
<name>A0A5P9P9E8_9EURY</name>
<dbReference type="InterPro" id="IPR032693">
    <property type="entry name" value="YtkA-like_dom"/>
</dbReference>
<dbReference type="GeneID" id="42303261"/>
<keyword evidence="2" id="KW-0812">Transmembrane</keyword>
<dbReference type="Proteomes" id="UP000326170">
    <property type="component" value="Plasmid unnamed2"/>
</dbReference>